<dbReference type="Proteomes" id="UP000236584">
    <property type="component" value="Plasmid unnamed2"/>
</dbReference>
<evidence type="ECO:0000313" key="2">
    <source>
        <dbReference type="Proteomes" id="UP000236584"/>
    </source>
</evidence>
<dbReference type="EMBL" id="CP026311">
    <property type="protein sequence ID" value="AUV84417.1"/>
    <property type="molecule type" value="Genomic_DNA"/>
</dbReference>
<keyword evidence="2" id="KW-1185">Reference proteome</keyword>
<geneLocation type="plasmid" evidence="1">
    <name>unnamed2</name>
</geneLocation>
<sequence>MAAEVDGSLTTRCGPPAAVHLQVKLAFANDDLSISNALRFVDGDPRRTDDSLVASSICAVSG</sequence>
<gene>
    <name evidence="1" type="ORF">C2R22_23030</name>
</gene>
<dbReference type="KEGG" id="srub:C2R22_23030"/>
<accession>A0A2I8VR72</accession>
<evidence type="ECO:0000313" key="1">
    <source>
        <dbReference type="EMBL" id="AUV84417.1"/>
    </source>
</evidence>
<protein>
    <submittedName>
        <fullName evidence="1">Uncharacterized protein</fullName>
    </submittedName>
</protein>
<organism evidence="1 2">
    <name type="scientific">Salinigranum rubrum</name>
    <dbReference type="NCBI Taxonomy" id="755307"/>
    <lineage>
        <taxon>Archaea</taxon>
        <taxon>Methanobacteriati</taxon>
        <taxon>Methanobacteriota</taxon>
        <taxon>Stenosarchaea group</taxon>
        <taxon>Halobacteria</taxon>
        <taxon>Halobacteriales</taxon>
        <taxon>Haloferacaceae</taxon>
        <taxon>Salinigranum</taxon>
    </lineage>
</organism>
<reference evidence="1 2" key="1">
    <citation type="submission" date="2018-01" db="EMBL/GenBank/DDBJ databases">
        <title>Complete genome sequence of Salinigranum rubrum GX10T, an extremely halophilic archaeon isolated from a marine solar saltern.</title>
        <authorList>
            <person name="Han S."/>
        </authorList>
    </citation>
    <scope>NUCLEOTIDE SEQUENCE [LARGE SCALE GENOMIC DNA]</scope>
    <source>
        <strain evidence="1 2">GX10</strain>
        <plasmid evidence="2">Plasmid unnamed2</plasmid>
    </source>
</reference>
<dbReference type="AlphaFoldDB" id="A0A2I8VR72"/>
<keyword evidence="1" id="KW-0614">Plasmid</keyword>
<proteinExistence type="predicted"/>
<name>A0A2I8VR72_9EURY</name>